<dbReference type="RefSeq" id="WP_279333069.1">
    <property type="nucleotide sequence ID" value="NZ_CP121682.1"/>
</dbReference>
<protein>
    <submittedName>
        <fullName evidence="1">Uncharacterized protein</fullName>
    </submittedName>
</protein>
<reference evidence="1 2" key="1">
    <citation type="submission" date="2023-03" db="EMBL/GenBank/DDBJ databases">
        <authorList>
            <person name="Mo P."/>
        </authorList>
    </citation>
    <scope>NUCLEOTIDE SEQUENCE [LARGE SCALE GENOMIC DNA]</scope>
    <source>
        <strain evidence="1 2">HUAS 5</strain>
    </source>
</reference>
<evidence type="ECO:0000313" key="1">
    <source>
        <dbReference type="EMBL" id="WGD40046.1"/>
    </source>
</evidence>
<proteinExistence type="predicted"/>
<gene>
    <name evidence="1" type="ORF">PYS65_07790</name>
</gene>
<dbReference type="Proteomes" id="UP001216440">
    <property type="component" value="Chromosome"/>
</dbReference>
<keyword evidence="2" id="KW-1185">Reference proteome</keyword>
<dbReference type="EMBL" id="CP121682">
    <property type="protein sequence ID" value="WGD40046.1"/>
    <property type="molecule type" value="Genomic_DNA"/>
</dbReference>
<evidence type="ECO:0000313" key="2">
    <source>
        <dbReference type="Proteomes" id="UP001216440"/>
    </source>
</evidence>
<accession>A0ABY8JZE6</accession>
<sequence length="62" mass="6964">MSTAGPNLCLCGCDTEIGADSTFASGHDSTYMWRVLKEDFGEGKGVSERFLDWYLKNRPRRS</sequence>
<name>A0ABY8JZE6_9ACTN</name>
<organism evidence="1 2">
    <name type="scientific">Streptomyces cathayae</name>
    <dbReference type="NCBI Taxonomy" id="3031124"/>
    <lineage>
        <taxon>Bacteria</taxon>
        <taxon>Bacillati</taxon>
        <taxon>Actinomycetota</taxon>
        <taxon>Actinomycetes</taxon>
        <taxon>Kitasatosporales</taxon>
        <taxon>Streptomycetaceae</taxon>
        <taxon>Streptomyces</taxon>
    </lineage>
</organism>